<evidence type="ECO:0000256" key="2">
    <source>
        <dbReference type="ARBA" id="ARBA00022487"/>
    </source>
</evidence>
<comment type="similarity">
    <text evidence="1">Belongs to the type-B carboxylesterase/lipase family.</text>
</comment>
<dbReference type="GO" id="GO:0052689">
    <property type="term" value="F:carboxylic ester hydrolase activity"/>
    <property type="evidence" value="ECO:0007669"/>
    <property type="project" value="UniProtKB-KW"/>
</dbReference>
<keyword evidence="3" id="KW-0378">Hydrolase</keyword>
<organism evidence="6 7">
    <name type="scientific">Ooceraea biroi</name>
    <name type="common">Clonal raider ant</name>
    <name type="synonym">Cerapachys biroi</name>
    <dbReference type="NCBI Taxonomy" id="2015173"/>
    <lineage>
        <taxon>Eukaryota</taxon>
        <taxon>Metazoa</taxon>
        <taxon>Ecdysozoa</taxon>
        <taxon>Arthropoda</taxon>
        <taxon>Hexapoda</taxon>
        <taxon>Insecta</taxon>
        <taxon>Pterygota</taxon>
        <taxon>Neoptera</taxon>
        <taxon>Endopterygota</taxon>
        <taxon>Hymenoptera</taxon>
        <taxon>Apocrita</taxon>
        <taxon>Aculeata</taxon>
        <taxon>Formicoidea</taxon>
        <taxon>Formicidae</taxon>
        <taxon>Dorylinae</taxon>
        <taxon>Ooceraea</taxon>
    </lineage>
</organism>
<protein>
    <submittedName>
        <fullName evidence="6">Esterase FE4</fullName>
    </submittedName>
</protein>
<dbReference type="Pfam" id="PF00135">
    <property type="entry name" value="COesterase"/>
    <property type="match status" value="1"/>
</dbReference>
<dbReference type="InterPro" id="IPR002018">
    <property type="entry name" value="CarbesteraseB"/>
</dbReference>
<evidence type="ECO:0000256" key="3">
    <source>
        <dbReference type="ARBA" id="ARBA00022801"/>
    </source>
</evidence>
<evidence type="ECO:0000259" key="5">
    <source>
        <dbReference type="Pfam" id="PF00135"/>
    </source>
</evidence>
<dbReference type="OMA" id="GITSHEW"/>
<feature type="domain" description="Carboxylesterase type B" evidence="5">
    <location>
        <begin position="1"/>
        <end position="329"/>
    </location>
</feature>
<dbReference type="AlphaFoldDB" id="A0A026WFC7"/>
<dbReference type="Proteomes" id="UP000053097">
    <property type="component" value="Unassembled WGS sequence"/>
</dbReference>
<dbReference type="OrthoDB" id="19653at2759"/>
<dbReference type="EMBL" id="KK107250">
    <property type="protein sequence ID" value="EZA54386.1"/>
    <property type="molecule type" value="Genomic_DNA"/>
</dbReference>
<sequence>MVSPMSKGLFHRAIMMSGSVPVEPLPSNQLHLAKKQAELLNCTTDSTDAMLDCLKSKPVENFTSTISNFFEWHGNPLLVWLPVVEPEIHGVERFLSEQPNDLIKQGNFHKVPLIAGITKDEFGGVIVALDQQHKLGNDSILEELNHDWYRLAPITYMYERDTPRSRHISTELRQFYFGNKMLGPDTYDGLAHIIADSAIIYQMHRAVTLFAEYSDHPVYYYMFSHQGRYGFSMWNETTPYGVVHHDDLQYLFYMSVQFPLFKNDDPEIPAVELMTSMWFNFVHTGQPVPPALANKVTWNHYVPAADNYLEITKEPKMKNGLYPDRMQKWESLFPFNSVPNKLA</sequence>
<dbReference type="SUPFAM" id="SSF53474">
    <property type="entry name" value="alpha/beta-Hydrolases"/>
    <property type="match status" value="1"/>
</dbReference>
<evidence type="ECO:0000313" key="6">
    <source>
        <dbReference type="EMBL" id="EZA54386.1"/>
    </source>
</evidence>
<dbReference type="PANTHER" id="PTHR43142">
    <property type="entry name" value="CARBOXYLIC ESTER HYDROLASE"/>
    <property type="match status" value="1"/>
</dbReference>
<keyword evidence="2" id="KW-0719">Serine esterase</keyword>
<accession>A0A026WFC7</accession>
<keyword evidence="4" id="KW-0325">Glycoprotein</keyword>
<keyword evidence="7" id="KW-1185">Reference proteome</keyword>
<proteinExistence type="inferred from homology"/>
<evidence type="ECO:0000313" key="7">
    <source>
        <dbReference type="Proteomes" id="UP000053097"/>
    </source>
</evidence>
<evidence type="ECO:0000256" key="1">
    <source>
        <dbReference type="ARBA" id="ARBA00005964"/>
    </source>
</evidence>
<name>A0A026WFC7_OOCBI</name>
<gene>
    <name evidence="6" type="ORF">X777_05616</name>
</gene>
<dbReference type="Gene3D" id="3.40.50.1820">
    <property type="entry name" value="alpha/beta hydrolase"/>
    <property type="match status" value="1"/>
</dbReference>
<reference evidence="6 7" key="1">
    <citation type="journal article" date="2014" name="Curr. Biol.">
        <title>The genome of the clonal raider ant Cerapachys biroi.</title>
        <authorList>
            <person name="Oxley P.R."/>
            <person name="Ji L."/>
            <person name="Fetter-Pruneda I."/>
            <person name="McKenzie S.K."/>
            <person name="Li C."/>
            <person name="Hu H."/>
            <person name="Zhang G."/>
            <person name="Kronauer D.J."/>
        </authorList>
    </citation>
    <scope>NUCLEOTIDE SEQUENCE [LARGE SCALE GENOMIC DNA]</scope>
</reference>
<dbReference type="PANTHER" id="PTHR43142:SF1">
    <property type="entry name" value="CARBOXYLIC ESTER HYDROLASE"/>
    <property type="match status" value="1"/>
</dbReference>
<dbReference type="InterPro" id="IPR029058">
    <property type="entry name" value="AB_hydrolase_fold"/>
</dbReference>
<evidence type="ECO:0000256" key="4">
    <source>
        <dbReference type="ARBA" id="ARBA00023180"/>
    </source>
</evidence>